<feature type="transmembrane region" description="Helical" evidence="1">
    <location>
        <begin position="47"/>
        <end position="71"/>
    </location>
</feature>
<protein>
    <submittedName>
        <fullName evidence="2">Uncharacterized protein</fullName>
    </submittedName>
</protein>
<gene>
    <name evidence="2" type="ORF">SAMN06265182_1756</name>
</gene>
<feature type="transmembrane region" description="Helical" evidence="1">
    <location>
        <begin position="9"/>
        <end position="27"/>
    </location>
</feature>
<dbReference type="RefSeq" id="WP_097000912.1">
    <property type="nucleotide sequence ID" value="NZ_OBEI01000009.1"/>
</dbReference>
<organism evidence="2 3">
    <name type="scientific">Persephonella hydrogeniphila</name>
    <dbReference type="NCBI Taxonomy" id="198703"/>
    <lineage>
        <taxon>Bacteria</taxon>
        <taxon>Pseudomonadati</taxon>
        <taxon>Aquificota</taxon>
        <taxon>Aquificia</taxon>
        <taxon>Aquificales</taxon>
        <taxon>Hydrogenothermaceae</taxon>
        <taxon>Persephonella</taxon>
    </lineage>
</organism>
<keyword evidence="3" id="KW-1185">Reference proteome</keyword>
<keyword evidence="1" id="KW-1133">Transmembrane helix</keyword>
<dbReference type="EMBL" id="OBEI01000009">
    <property type="protein sequence ID" value="SNZ10147.1"/>
    <property type="molecule type" value="Genomic_DNA"/>
</dbReference>
<name>A0A285NMG3_9AQUI</name>
<evidence type="ECO:0000256" key="1">
    <source>
        <dbReference type="SAM" id="Phobius"/>
    </source>
</evidence>
<accession>A0A285NMG3</accession>
<evidence type="ECO:0000313" key="3">
    <source>
        <dbReference type="Proteomes" id="UP000219036"/>
    </source>
</evidence>
<dbReference type="Proteomes" id="UP000219036">
    <property type="component" value="Unassembled WGS sequence"/>
</dbReference>
<proteinExistence type="predicted"/>
<sequence>MKIKITPKLVTTVLFSLMILSVGFYMIERSIDFFNSEFARNESDFRGYLTVLFARLFMIIGWIAIIAALYFRGHFKDVEKPKTDILELHEKIEKIEREKQKQQGE</sequence>
<dbReference type="OrthoDB" id="15435at2"/>
<evidence type="ECO:0000313" key="2">
    <source>
        <dbReference type="EMBL" id="SNZ10147.1"/>
    </source>
</evidence>
<keyword evidence="1" id="KW-0812">Transmembrane</keyword>
<keyword evidence="1" id="KW-0472">Membrane</keyword>
<dbReference type="AlphaFoldDB" id="A0A285NMG3"/>
<reference evidence="3" key="1">
    <citation type="submission" date="2017-09" db="EMBL/GenBank/DDBJ databases">
        <authorList>
            <person name="Varghese N."/>
            <person name="Submissions S."/>
        </authorList>
    </citation>
    <scope>NUCLEOTIDE SEQUENCE [LARGE SCALE GENOMIC DNA]</scope>
    <source>
        <strain evidence="3">DSM 15103</strain>
    </source>
</reference>